<gene>
    <name evidence="3" type="ORF">GPM918_LOCUS22649</name>
    <name evidence="2" type="ORF">OVA965_LOCUS8170</name>
    <name evidence="5" type="ORF">SRO942_LOCUS22648</name>
    <name evidence="4" type="ORF">TMI583_LOCUS8166</name>
</gene>
<dbReference type="AlphaFoldDB" id="A0A814USU0"/>
<reference evidence="3" key="1">
    <citation type="submission" date="2021-02" db="EMBL/GenBank/DDBJ databases">
        <authorList>
            <person name="Nowell W R."/>
        </authorList>
    </citation>
    <scope>NUCLEOTIDE SEQUENCE</scope>
</reference>
<dbReference type="EMBL" id="CAJOBC010007822">
    <property type="protein sequence ID" value="CAF3944279.1"/>
    <property type="molecule type" value="Genomic_DNA"/>
</dbReference>
<proteinExistence type="predicted"/>
<keyword evidence="6" id="KW-1185">Reference proteome</keyword>
<dbReference type="OrthoDB" id="10065709at2759"/>
<evidence type="ECO:0000313" key="4">
    <source>
        <dbReference type="EMBL" id="CAF3656658.1"/>
    </source>
</evidence>
<sequence>MLLGNGCQQTTSVTGQKVFYLRSMELIQEFRAPQKNAPYEVMFGQPSRSDPEFWKLVDQNNIVDENDLPTPVSDMDGTVISQKYG</sequence>
<evidence type="ECO:0000256" key="1">
    <source>
        <dbReference type="SAM" id="MobiDB-lite"/>
    </source>
</evidence>
<dbReference type="EMBL" id="CAJNOK010002715">
    <property type="protein sequence ID" value="CAF0871774.1"/>
    <property type="molecule type" value="Genomic_DNA"/>
</dbReference>
<organism evidence="3 6">
    <name type="scientific">Didymodactylos carnosus</name>
    <dbReference type="NCBI Taxonomy" id="1234261"/>
    <lineage>
        <taxon>Eukaryota</taxon>
        <taxon>Metazoa</taxon>
        <taxon>Spiralia</taxon>
        <taxon>Gnathifera</taxon>
        <taxon>Rotifera</taxon>
        <taxon>Eurotatoria</taxon>
        <taxon>Bdelloidea</taxon>
        <taxon>Philodinida</taxon>
        <taxon>Philodinidae</taxon>
        <taxon>Didymodactylos</taxon>
    </lineage>
</organism>
<protein>
    <submittedName>
        <fullName evidence="3">Uncharacterized protein</fullName>
    </submittedName>
</protein>
<dbReference type="Proteomes" id="UP000682733">
    <property type="component" value="Unassembled WGS sequence"/>
</dbReference>
<evidence type="ECO:0000313" key="3">
    <source>
        <dbReference type="EMBL" id="CAF1179990.1"/>
    </source>
</evidence>
<name>A0A814USU0_9BILA</name>
<evidence type="ECO:0000313" key="6">
    <source>
        <dbReference type="Proteomes" id="UP000663829"/>
    </source>
</evidence>
<dbReference type="Proteomes" id="UP000677228">
    <property type="component" value="Unassembled WGS sequence"/>
</dbReference>
<dbReference type="Proteomes" id="UP000663829">
    <property type="component" value="Unassembled WGS sequence"/>
</dbReference>
<dbReference type="EMBL" id="CAJOBA010002716">
    <property type="protein sequence ID" value="CAF3656658.1"/>
    <property type="molecule type" value="Genomic_DNA"/>
</dbReference>
<dbReference type="EMBL" id="CAJNOQ010007821">
    <property type="protein sequence ID" value="CAF1179990.1"/>
    <property type="molecule type" value="Genomic_DNA"/>
</dbReference>
<evidence type="ECO:0000313" key="2">
    <source>
        <dbReference type="EMBL" id="CAF0871774.1"/>
    </source>
</evidence>
<evidence type="ECO:0000313" key="5">
    <source>
        <dbReference type="EMBL" id="CAF3944279.1"/>
    </source>
</evidence>
<accession>A0A814USU0</accession>
<dbReference type="Proteomes" id="UP000681722">
    <property type="component" value="Unassembled WGS sequence"/>
</dbReference>
<comment type="caution">
    <text evidence="3">The sequence shown here is derived from an EMBL/GenBank/DDBJ whole genome shotgun (WGS) entry which is preliminary data.</text>
</comment>
<feature type="region of interest" description="Disordered" evidence="1">
    <location>
        <begin position="65"/>
        <end position="85"/>
    </location>
</feature>